<dbReference type="OrthoDB" id="5292073at2"/>
<keyword evidence="3" id="KW-1185">Reference proteome</keyword>
<keyword evidence="2" id="KW-0378">Hydrolase</keyword>
<dbReference type="EMBL" id="SWJE01000005">
    <property type="protein sequence ID" value="TKC89763.1"/>
    <property type="molecule type" value="Genomic_DNA"/>
</dbReference>
<dbReference type="RefSeq" id="WP_136894841.1">
    <property type="nucleotide sequence ID" value="NZ_SWJE01000005.1"/>
</dbReference>
<dbReference type="PANTHER" id="PTHR45642">
    <property type="entry name" value="GDSL ESTERASE/LIPASE EXL3"/>
    <property type="match status" value="1"/>
</dbReference>
<evidence type="ECO:0000256" key="1">
    <source>
        <dbReference type="SAM" id="SignalP"/>
    </source>
</evidence>
<feature type="signal peptide" evidence="1">
    <location>
        <begin position="1"/>
        <end position="29"/>
    </location>
</feature>
<dbReference type="PANTHER" id="PTHR45642:SF141">
    <property type="entry name" value="SECRETED EFFECTOR PROTEIN SSEJ"/>
    <property type="match status" value="1"/>
</dbReference>
<dbReference type="SUPFAM" id="SSF52266">
    <property type="entry name" value="SGNH hydrolase"/>
    <property type="match status" value="1"/>
</dbReference>
<organism evidence="2 3">
    <name type="scientific">Trinickia terrae</name>
    <dbReference type="NCBI Taxonomy" id="2571161"/>
    <lineage>
        <taxon>Bacteria</taxon>
        <taxon>Pseudomonadati</taxon>
        <taxon>Pseudomonadota</taxon>
        <taxon>Betaproteobacteria</taxon>
        <taxon>Burkholderiales</taxon>
        <taxon>Burkholderiaceae</taxon>
        <taxon>Trinickia</taxon>
    </lineage>
</organism>
<reference evidence="2 3" key="1">
    <citation type="submission" date="2019-04" db="EMBL/GenBank/DDBJ databases">
        <title>Trinickia sp. 7GSK02, isolated from subtropical forest soil.</title>
        <authorList>
            <person name="Gao Z.-H."/>
            <person name="Qiu L.-H."/>
        </authorList>
    </citation>
    <scope>NUCLEOTIDE SEQUENCE [LARGE SCALE GENOMIC DNA]</scope>
    <source>
        <strain evidence="2 3">7GSK02</strain>
    </source>
</reference>
<dbReference type="Gene3D" id="3.40.50.1110">
    <property type="entry name" value="SGNH hydrolase"/>
    <property type="match status" value="1"/>
</dbReference>
<gene>
    <name evidence="2" type="ORF">FAZ69_12700</name>
</gene>
<comment type="caution">
    <text evidence="2">The sequence shown here is derived from an EMBL/GenBank/DDBJ whole genome shotgun (WGS) entry which is preliminary data.</text>
</comment>
<dbReference type="GO" id="GO:0016788">
    <property type="term" value="F:hydrolase activity, acting on ester bonds"/>
    <property type="evidence" value="ECO:0007669"/>
    <property type="project" value="InterPro"/>
</dbReference>
<name>A0A4U1I8H4_9BURK</name>
<evidence type="ECO:0000313" key="3">
    <source>
        <dbReference type="Proteomes" id="UP000305539"/>
    </source>
</evidence>
<dbReference type="InterPro" id="IPR001087">
    <property type="entry name" value="GDSL"/>
</dbReference>
<dbReference type="InterPro" id="IPR050592">
    <property type="entry name" value="GDSL_lipolytic_enzyme"/>
</dbReference>
<keyword evidence="1" id="KW-0732">Signal</keyword>
<dbReference type="PROSITE" id="PS51257">
    <property type="entry name" value="PROKAR_LIPOPROTEIN"/>
    <property type="match status" value="1"/>
</dbReference>
<proteinExistence type="predicted"/>
<protein>
    <submittedName>
        <fullName evidence="2">Acylhydrolase</fullName>
    </submittedName>
</protein>
<accession>A0A4U1I8H4</accession>
<dbReference type="AlphaFoldDB" id="A0A4U1I8H4"/>
<sequence>MKHTNKTQPKRLLRVAQSAIACAAFALLAACGGGGGSNSSTTSNSSTPAGGVSLQVVSFGDSLSDVGTYSEVILPDFGGGKFTTNPGQIWVQDVANYYGGTITPAYLGGFGLALTSNGGLGYGQGGSRVSAEEGEGWAANNAAATTVPVVDQVTNYLNAHGSFNSGQLVLINGGANDILENATAIGTAVTTGLTNGTYTSQTVAVTTETEKALATTATALVTQVGRILAAGATHVVLVNVPDIGTTPLGLSEGTSGAALLTGITGVYNAMLVAGLQSAGLSSSVIYADAFTWLDGTVLPNYSSLGFQVSNTGTACNLTQMEANATAYATANPSVLSSGETAAQFGAAFGSSLFCSPQTLTVSGADQTYMFADSIHPTTKLHSLFASFVEGKIAAAGLGK</sequence>
<feature type="chain" id="PRO_5020348616" evidence="1">
    <location>
        <begin position="30"/>
        <end position="399"/>
    </location>
</feature>
<dbReference type="InterPro" id="IPR036514">
    <property type="entry name" value="SGNH_hydro_sf"/>
</dbReference>
<evidence type="ECO:0000313" key="2">
    <source>
        <dbReference type="EMBL" id="TKC89763.1"/>
    </source>
</evidence>
<dbReference type="Pfam" id="PF00657">
    <property type="entry name" value="Lipase_GDSL"/>
    <property type="match status" value="1"/>
</dbReference>
<dbReference type="Proteomes" id="UP000305539">
    <property type="component" value="Unassembled WGS sequence"/>
</dbReference>